<dbReference type="AlphaFoldDB" id="A0A1M5VF82"/>
<sequence>MEYFGLIAFVLIICYSSYPEKIKKLESKIKKLEKSLKGEKSMSKVLSDLINKKCILVTDEGLVLASKRELESTILDVDDEWIKFTFTDRKGILKTQILRVDSIERVDFIENNL</sequence>
<keyword evidence="3" id="KW-1185">Reference proteome</keyword>
<dbReference type="OrthoDB" id="1822027at2"/>
<name>A0A1M5VF82_9CLOT</name>
<dbReference type="STRING" id="1121306.SAMN02745196_01269"/>
<evidence type="ECO:0000313" key="3">
    <source>
        <dbReference type="Proteomes" id="UP000184526"/>
    </source>
</evidence>
<protein>
    <submittedName>
        <fullName evidence="2">Uncharacterized protein</fullName>
    </submittedName>
</protein>
<evidence type="ECO:0000256" key="1">
    <source>
        <dbReference type="SAM" id="Coils"/>
    </source>
</evidence>
<dbReference type="RefSeq" id="WP_072831165.1">
    <property type="nucleotide sequence ID" value="NZ_FQXP01000004.1"/>
</dbReference>
<organism evidence="2 3">
    <name type="scientific">Clostridium collagenovorans DSM 3089</name>
    <dbReference type="NCBI Taxonomy" id="1121306"/>
    <lineage>
        <taxon>Bacteria</taxon>
        <taxon>Bacillati</taxon>
        <taxon>Bacillota</taxon>
        <taxon>Clostridia</taxon>
        <taxon>Eubacteriales</taxon>
        <taxon>Clostridiaceae</taxon>
        <taxon>Clostridium</taxon>
    </lineage>
</organism>
<dbReference type="EMBL" id="FQXP01000004">
    <property type="protein sequence ID" value="SHH73896.1"/>
    <property type="molecule type" value="Genomic_DNA"/>
</dbReference>
<accession>A0A1M5VF82</accession>
<dbReference type="Proteomes" id="UP000184526">
    <property type="component" value="Unassembled WGS sequence"/>
</dbReference>
<feature type="coiled-coil region" evidence="1">
    <location>
        <begin position="15"/>
        <end position="42"/>
    </location>
</feature>
<evidence type="ECO:0000313" key="2">
    <source>
        <dbReference type="EMBL" id="SHH73896.1"/>
    </source>
</evidence>
<keyword evidence="1" id="KW-0175">Coiled coil</keyword>
<reference evidence="2 3" key="1">
    <citation type="submission" date="2016-11" db="EMBL/GenBank/DDBJ databases">
        <authorList>
            <person name="Jaros S."/>
            <person name="Januszkiewicz K."/>
            <person name="Wedrychowicz H."/>
        </authorList>
    </citation>
    <scope>NUCLEOTIDE SEQUENCE [LARGE SCALE GENOMIC DNA]</scope>
    <source>
        <strain evidence="2 3">DSM 3089</strain>
    </source>
</reference>
<proteinExistence type="predicted"/>
<gene>
    <name evidence="2" type="ORF">SAMN02745196_01269</name>
</gene>